<evidence type="ECO:0000256" key="1">
    <source>
        <dbReference type="SAM" id="SignalP"/>
    </source>
</evidence>
<feature type="chain" id="PRO_5045504462" description="Membrane-bound lysozyme inhibitor of c-type lysozyme MliC" evidence="1">
    <location>
        <begin position="22"/>
        <end position="124"/>
    </location>
</feature>
<reference evidence="2" key="1">
    <citation type="submission" date="2022-09" db="EMBL/GenBank/DDBJ databases">
        <title>Tahibacter sp. nov., isolated from a fresh water.</title>
        <authorList>
            <person name="Baek J.H."/>
            <person name="Lee J.K."/>
            <person name="Kim J.M."/>
            <person name="Jeon C.O."/>
        </authorList>
    </citation>
    <scope>NUCLEOTIDE SEQUENCE</scope>
    <source>
        <strain evidence="2">W38</strain>
    </source>
</reference>
<keyword evidence="3" id="KW-1185">Reference proteome</keyword>
<evidence type="ECO:0008006" key="4">
    <source>
        <dbReference type="Google" id="ProtNLM"/>
    </source>
</evidence>
<accession>A0ABY6BAQ8</accession>
<gene>
    <name evidence="2" type="ORF">N4264_19320</name>
</gene>
<name>A0ABY6BAQ8_9GAMM</name>
<dbReference type="Proteomes" id="UP001064632">
    <property type="component" value="Chromosome"/>
</dbReference>
<dbReference type="RefSeq" id="WP_261693867.1">
    <property type="nucleotide sequence ID" value="NZ_CP104694.1"/>
</dbReference>
<protein>
    <recommendedName>
        <fullName evidence="4">Membrane-bound lysozyme inhibitor of c-type lysozyme MliC</fullName>
    </recommendedName>
</protein>
<evidence type="ECO:0000313" key="2">
    <source>
        <dbReference type="EMBL" id="UXI66887.1"/>
    </source>
</evidence>
<evidence type="ECO:0000313" key="3">
    <source>
        <dbReference type="Proteomes" id="UP001064632"/>
    </source>
</evidence>
<organism evidence="2 3">
    <name type="scientific">Tahibacter amnicola</name>
    <dbReference type="NCBI Taxonomy" id="2976241"/>
    <lineage>
        <taxon>Bacteria</taxon>
        <taxon>Pseudomonadati</taxon>
        <taxon>Pseudomonadota</taxon>
        <taxon>Gammaproteobacteria</taxon>
        <taxon>Lysobacterales</taxon>
        <taxon>Rhodanobacteraceae</taxon>
        <taxon>Tahibacter</taxon>
    </lineage>
</organism>
<sequence>MSCLRFGPVLLLAAIAQPALASHTLCTFSGSQGAEYYELEFIGDEEAEPVIVFSATSIGGRRLTLERADTVLERFSRGERSVSLSFRGRGDASQPPSFRLVGANGSARLTIGEKAIEGSLDCES</sequence>
<dbReference type="EMBL" id="CP104694">
    <property type="protein sequence ID" value="UXI66887.1"/>
    <property type="molecule type" value="Genomic_DNA"/>
</dbReference>
<keyword evidence="1" id="KW-0732">Signal</keyword>
<feature type="signal peptide" evidence="1">
    <location>
        <begin position="1"/>
        <end position="21"/>
    </location>
</feature>
<proteinExistence type="predicted"/>